<dbReference type="SUPFAM" id="SSF53597">
    <property type="entry name" value="Dihydrofolate reductase-like"/>
    <property type="match status" value="1"/>
</dbReference>
<dbReference type="InterPro" id="IPR050765">
    <property type="entry name" value="Riboflavin_Biosynth_HTPR"/>
</dbReference>
<gene>
    <name evidence="2" type="ORF">KC729_13030</name>
</gene>
<reference evidence="2" key="1">
    <citation type="submission" date="2020-04" db="EMBL/GenBank/DDBJ databases">
        <authorList>
            <person name="Zhang T."/>
        </authorList>
    </citation>
    <scope>NUCLEOTIDE SEQUENCE</scope>
    <source>
        <strain evidence="2">HKST-UBA01</strain>
    </source>
</reference>
<comment type="caution">
    <text evidence="2">The sequence shown here is derived from an EMBL/GenBank/DDBJ whole genome shotgun (WGS) entry which is preliminary data.</text>
</comment>
<name>A0A956RQ60_UNCEI</name>
<dbReference type="AlphaFoldDB" id="A0A956RQ60"/>
<dbReference type="PANTHER" id="PTHR38011:SF11">
    <property type="entry name" value="2,5-DIAMINO-6-RIBOSYLAMINO-4(3H)-PYRIMIDINONE 5'-PHOSPHATE REDUCTASE"/>
    <property type="match status" value="1"/>
</dbReference>
<dbReference type="Gene3D" id="3.40.430.10">
    <property type="entry name" value="Dihydrofolate Reductase, subunit A"/>
    <property type="match status" value="1"/>
</dbReference>
<evidence type="ECO:0000259" key="1">
    <source>
        <dbReference type="Pfam" id="PF01872"/>
    </source>
</evidence>
<reference evidence="2" key="2">
    <citation type="journal article" date="2021" name="Microbiome">
        <title>Successional dynamics and alternative stable states in a saline activated sludge microbial community over 9 years.</title>
        <authorList>
            <person name="Wang Y."/>
            <person name="Ye J."/>
            <person name="Ju F."/>
            <person name="Liu L."/>
            <person name="Boyd J.A."/>
            <person name="Deng Y."/>
            <person name="Parks D.H."/>
            <person name="Jiang X."/>
            <person name="Yin X."/>
            <person name="Woodcroft B.J."/>
            <person name="Tyson G.W."/>
            <person name="Hugenholtz P."/>
            <person name="Polz M.F."/>
            <person name="Zhang T."/>
        </authorList>
    </citation>
    <scope>NUCLEOTIDE SEQUENCE</scope>
    <source>
        <strain evidence="2">HKST-UBA01</strain>
    </source>
</reference>
<sequence length="193" mass="21181">MKTQYYTATSLDGFIATVDDSLDWLFPLGDVADTSYSSFIRDVGAIAMGSSTYEWMVRNVVGPEAQKREPWPYEQPVWVFTTRSLPSTEGADIRFVEGDVRPVHREMRAAAGGKNVWVVGGGDLVGQFHDHGLLDEIIVQIGSVTLGSGKPLLPRMITDPSLRLVSVQQIGPGFAELRYEVPRRAEAPGAADR</sequence>
<dbReference type="EMBL" id="JAGQHR010000428">
    <property type="protein sequence ID" value="MCA9728605.1"/>
    <property type="molecule type" value="Genomic_DNA"/>
</dbReference>
<proteinExistence type="predicted"/>
<feature type="domain" description="Bacterial bifunctional deaminase-reductase C-terminal" evidence="1">
    <location>
        <begin position="74"/>
        <end position="174"/>
    </location>
</feature>
<evidence type="ECO:0000313" key="3">
    <source>
        <dbReference type="Proteomes" id="UP000697710"/>
    </source>
</evidence>
<dbReference type="Proteomes" id="UP000697710">
    <property type="component" value="Unassembled WGS sequence"/>
</dbReference>
<dbReference type="InterPro" id="IPR024072">
    <property type="entry name" value="DHFR-like_dom_sf"/>
</dbReference>
<dbReference type="GO" id="GO:0009231">
    <property type="term" value="P:riboflavin biosynthetic process"/>
    <property type="evidence" value="ECO:0007669"/>
    <property type="project" value="InterPro"/>
</dbReference>
<dbReference type="GO" id="GO:0008703">
    <property type="term" value="F:5-amino-6-(5-phosphoribosylamino)uracil reductase activity"/>
    <property type="evidence" value="ECO:0007669"/>
    <property type="project" value="InterPro"/>
</dbReference>
<organism evidence="2 3">
    <name type="scientific">Eiseniibacteriota bacterium</name>
    <dbReference type="NCBI Taxonomy" id="2212470"/>
    <lineage>
        <taxon>Bacteria</taxon>
        <taxon>Candidatus Eiseniibacteriota</taxon>
    </lineage>
</organism>
<evidence type="ECO:0000313" key="2">
    <source>
        <dbReference type="EMBL" id="MCA9728605.1"/>
    </source>
</evidence>
<dbReference type="PANTHER" id="PTHR38011">
    <property type="entry name" value="DIHYDROFOLATE REDUCTASE FAMILY PROTEIN (AFU_ORTHOLOGUE AFUA_8G06820)"/>
    <property type="match status" value="1"/>
</dbReference>
<dbReference type="InterPro" id="IPR002734">
    <property type="entry name" value="RibDG_C"/>
</dbReference>
<dbReference type="Pfam" id="PF01872">
    <property type="entry name" value="RibD_C"/>
    <property type="match status" value="1"/>
</dbReference>
<protein>
    <submittedName>
        <fullName evidence="2">Dihydrofolate reductase family protein</fullName>
    </submittedName>
</protein>
<accession>A0A956RQ60</accession>